<reference evidence="6" key="1">
    <citation type="submission" date="2019-12" db="EMBL/GenBank/DDBJ databases">
        <title>Clostridiaceae gen. nov. sp. nov., isolated from sediment in Xinjiang, China.</title>
        <authorList>
            <person name="Zhang R."/>
        </authorList>
    </citation>
    <scope>NUCLEOTIDE SEQUENCE</scope>
    <source>
        <strain evidence="6">D2Q-11</strain>
    </source>
</reference>
<comment type="pathway">
    <text evidence="1">Cofactor biosynthesis; adenosylcobalamin biosynthesis.</text>
</comment>
<keyword evidence="3" id="KW-0169">Cobalamin biosynthesis</keyword>
<comment type="similarity">
    <text evidence="2">Belongs to the CobH/CbiC family.</text>
</comment>
<comment type="caution">
    <text evidence="6">The sequence shown here is derived from an EMBL/GenBank/DDBJ whole genome shotgun (WGS) entry which is preliminary data.</text>
</comment>
<evidence type="ECO:0000313" key="6">
    <source>
        <dbReference type="EMBL" id="MBS4538569.1"/>
    </source>
</evidence>
<evidence type="ECO:0000256" key="4">
    <source>
        <dbReference type="ARBA" id="ARBA00023235"/>
    </source>
</evidence>
<dbReference type="Gene3D" id="3.40.50.10230">
    <property type="entry name" value="Cobalamin biosynthesis CobH/CbiC, precorrin-8X methylmutase"/>
    <property type="match status" value="1"/>
</dbReference>
<dbReference type="RefSeq" id="WP_203366492.1">
    <property type="nucleotide sequence ID" value="NZ_WSFT01000036.1"/>
</dbReference>
<dbReference type="Proteomes" id="UP000724672">
    <property type="component" value="Unassembled WGS sequence"/>
</dbReference>
<accession>A0A942Z902</accession>
<gene>
    <name evidence="6" type="ORF">GOQ27_08845</name>
</gene>
<dbReference type="Pfam" id="PF02570">
    <property type="entry name" value="CbiC"/>
    <property type="match status" value="1"/>
</dbReference>
<dbReference type="PANTHER" id="PTHR43588:SF1">
    <property type="entry name" value="COBALT-PRECORRIN-8 METHYLMUTASE"/>
    <property type="match status" value="1"/>
</dbReference>
<protein>
    <submittedName>
        <fullName evidence="6">Precorrin-8X methylmutase</fullName>
    </submittedName>
</protein>
<proteinExistence type="inferred from homology"/>
<name>A0A942Z902_9FIRM</name>
<dbReference type="InterPro" id="IPR036588">
    <property type="entry name" value="CobH/CbiC_sf"/>
</dbReference>
<evidence type="ECO:0000256" key="2">
    <source>
        <dbReference type="ARBA" id="ARBA00009774"/>
    </source>
</evidence>
<feature type="domain" description="Cobalamin biosynthesis precorrin-8X methylmutase CobH/CbiC" evidence="5">
    <location>
        <begin position="10"/>
        <end position="204"/>
    </location>
</feature>
<dbReference type="GO" id="GO:0016993">
    <property type="term" value="F:precorrin-8X methylmutase activity"/>
    <property type="evidence" value="ECO:0007669"/>
    <property type="project" value="InterPro"/>
</dbReference>
<dbReference type="InterPro" id="IPR003722">
    <property type="entry name" value="Cbl_synth_CobH/CbiC"/>
</dbReference>
<dbReference type="EMBL" id="WSFT01000036">
    <property type="protein sequence ID" value="MBS4538569.1"/>
    <property type="molecule type" value="Genomic_DNA"/>
</dbReference>
<dbReference type="GO" id="GO:0009236">
    <property type="term" value="P:cobalamin biosynthetic process"/>
    <property type="evidence" value="ECO:0007669"/>
    <property type="project" value="UniProtKB-KW"/>
</dbReference>
<evidence type="ECO:0000256" key="1">
    <source>
        <dbReference type="ARBA" id="ARBA00004953"/>
    </source>
</evidence>
<dbReference type="SUPFAM" id="SSF63965">
    <property type="entry name" value="Precorrin-8X methylmutase CbiC/CobH"/>
    <property type="match status" value="1"/>
</dbReference>
<dbReference type="AlphaFoldDB" id="A0A942Z902"/>
<keyword evidence="4" id="KW-0413">Isomerase</keyword>
<keyword evidence="7" id="KW-1185">Reference proteome</keyword>
<evidence type="ECO:0000313" key="7">
    <source>
        <dbReference type="Proteomes" id="UP000724672"/>
    </source>
</evidence>
<dbReference type="PANTHER" id="PTHR43588">
    <property type="entry name" value="COBALT-PRECORRIN-8 METHYLMUTASE"/>
    <property type="match status" value="1"/>
</dbReference>
<organism evidence="6 7">
    <name type="scientific">Anaeromonas frigoriresistens</name>
    <dbReference type="NCBI Taxonomy" id="2683708"/>
    <lineage>
        <taxon>Bacteria</taxon>
        <taxon>Bacillati</taxon>
        <taxon>Bacillota</taxon>
        <taxon>Tissierellia</taxon>
        <taxon>Tissierellales</taxon>
        <taxon>Thermohalobacteraceae</taxon>
        <taxon>Anaeromonas</taxon>
    </lineage>
</organism>
<sequence>MSYVKKPALIEEKSFEIITKELGVRNFDEKTSKVVKRVIHTTADFEYADLLEFHPLAIETGIEALKKGGDIYTDTQMVKSGINKRKLSALGGTVCNFVHDDDVVKEARDRSITRSMVAIEKAIKNENIRIFAIGNAPTALFTLKEKIDKGMPKPDLIIGVPVGFVGAAESKEIIKSLDVPYIITKGRKGGSTVAAAIINALIYMI</sequence>
<evidence type="ECO:0000259" key="5">
    <source>
        <dbReference type="Pfam" id="PF02570"/>
    </source>
</evidence>
<evidence type="ECO:0000256" key="3">
    <source>
        <dbReference type="ARBA" id="ARBA00022573"/>
    </source>
</evidence>